<sequence length="103" mass="11473">MVYSSKSLTKGEDTMNKKELVNEVSKYTGMTKKDVAEIIDAITRTIEKTVGGGEEVSLTGFGKFLSYKRAERNGRNPRTGKTMKIKAKKVPKFRAGKDLKVNL</sequence>
<dbReference type="InterPro" id="IPR010992">
    <property type="entry name" value="IHF-like_DNA-bd_dom_sf"/>
</dbReference>
<keyword evidence="2 4" id="KW-0238">DNA-binding</keyword>
<gene>
    <name evidence="4" type="ORF">ATHSA_p20045</name>
</gene>
<proteinExistence type="inferred from homology"/>
<dbReference type="GO" id="GO:0030261">
    <property type="term" value="P:chromosome condensation"/>
    <property type="evidence" value="ECO:0007669"/>
    <property type="project" value="UniProtKB-KW"/>
</dbReference>
<dbReference type="PANTHER" id="PTHR33175">
    <property type="entry name" value="DNA-BINDING PROTEIN HU"/>
    <property type="match status" value="1"/>
</dbReference>
<evidence type="ECO:0000256" key="3">
    <source>
        <dbReference type="RuleBase" id="RU003939"/>
    </source>
</evidence>
<protein>
    <submittedName>
        <fullName evidence="4">DNA-binding protein HU</fullName>
    </submittedName>
</protein>
<keyword evidence="5" id="KW-1185">Reference proteome</keyword>
<dbReference type="SMART" id="SM00411">
    <property type="entry name" value="BHL"/>
    <property type="match status" value="1"/>
</dbReference>
<accession>A0A6N4TF64</accession>
<dbReference type="GO" id="GO:0003677">
    <property type="term" value="F:DNA binding"/>
    <property type="evidence" value="ECO:0007669"/>
    <property type="project" value="UniProtKB-KW"/>
</dbReference>
<dbReference type="AlphaFoldDB" id="A0A6N4TF64"/>
<dbReference type="InterPro" id="IPR020816">
    <property type="entry name" value="Histone-like_DNA-bd_CS"/>
</dbReference>
<evidence type="ECO:0000313" key="5">
    <source>
        <dbReference type="Proteomes" id="UP000463916"/>
    </source>
</evidence>
<dbReference type="KEGG" id="asac:ATHSA_p20045"/>
<name>A0A6N4TF64_9BACT</name>
<reference evidence="5" key="1">
    <citation type="submission" date="2019-04" db="EMBL/GenBank/DDBJ databases">
        <title>NAS-01 Genome Sequencing.</title>
        <authorList>
            <person name="Kato S."/>
            <person name="Itoh T."/>
            <person name="Ohkuma M."/>
        </authorList>
    </citation>
    <scope>NUCLEOTIDE SEQUENCE [LARGE SCALE GENOMIC DNA]</scope>
    <source>
        <strain evidence="5">NAS-01</strain>
        <plasmid evidence="5">pATS2</plasmid>
    </source>
</reference>
<dbReference type="Pfam" id="PF00216">
    <property type="entry name" value="Bac_DNA_binding"/>
    <property type="match status" value="1"/>
</dbReference>
<dbReference type="PANTHER" id="PTHR33175:SF3">
    <property type="entry name" value="DNA-BINDING PROTEIN HU-BETA"/>
    <property type="match status" value="1"/>
</dbReference>
<dbReference type="Gene3D" id="4.10.520.10">
    <property type="entry name" value="IHF-like DNA-binding proteins"/>
    <property type="match status" value="1"/>
</dbReference>
<organism evidence="4 5">
    <name type="scientific">Athalassotoga saccharophila</name>
    <dbReference type="NCBI Taxonomy" id="1441386"/>
    <lineage>
        <taxon>Bacteria</taxon>
        <taxon>Thermotogati</taxon>
        <taxon>Thermotogota</taxon>
        <taxon>Thermotogae</taxon>
        <taxon>Mesoaciditogales</taxon>
        <taxon>Mesoaciditogaceae</taxon>
        <taxon>Athalassotoga</taxon>
    </lineage>
</organism>
<comment type="similarity">
    <text evidence="3">Belongs to the bacterial histone-like protein family.</text>
</comment>
<keyword evidence="4" id="KW-0614">Plasmid</keyword>
<dbReference type="PROSITE" id="PS00045">
    <property type="entry name" value="HISTONE_LIKE"/>
    <property type="match status" value="1"/>
</dbReference>
<dbReference type="GO" id="GO:0030527">
    <property type="term" value="F:structural constituent of chromatin"/>
    <property type="evidence" value="ECO:0007669"/>
    <property type="project" value="InterPro"/>
</dbReference>
<dbReference type="PRINTS" id="PR01727">
    <property type="entry name" value="DNABINDINGHU"/>
</dbReference>
<evidence type="ECO:0000256" key="2">
    <source>
        <dbReference type="ARBA" id="ARBA00023125"/>
    </source>
</evidence>
<dbReference type="SUPFAM" id="SSF47729">
    <property type="entry name" value="IHF-like DNA-binding proteins"/>
    <property type="match status" value="1"/>
</dbReference>
<dbReference type="InterPro" id="IPR000119">
    <property type="entry name" value="Hist_DNA-bd"/>
</dbReference>
<evidence type="ECO:0000256" key="1">
    <source>
        <dbReference type="ARBA" id="ARBA00023067"/>
    </source>
</evidence>
<evidence type="ECO:0000313" key="4">
    <source>
        <dbReference type="EMBL" id="BBJ29135.1"/>
    </source>
</evidence>
<dbReference type="CDD" id="cd13831">
    <property type="entry name" value="HU"/>
    <property type="match status" value="1"/>
</dbReference>
<geneLocation type="plasmid" evidence="4 5">
    <name>pATS2</name>
</geneLocation>
<dbReference type="Proteomes" id="UP000463916">
    <property type="component" value="Plasmid pATS2"/>
</dbReference>
<keyword evidence="1" id="KW-0226">DNA condensation</keyword>
<dbReference type="EMBL" id="AP019553">
    <property type="protein sequence ID" value="BBJ29135.1"/>
    <property type="molecule type" value="Genomic_DNA"/>
</dbReference>